<dbReference type="Pfam" id="PF07724">
    <property type="entry name" value="AAA_2"/>
    <property type="match status" value="1"/>
</dbReference>
<dbReference type="SMART" id="SM00382">
    <property type="entry name" value="AAA"/>
    <property type="match status" value="2"/>
</dbReference>
<dbReference type="InterPro" id="IPR003593">
    <property type="entry name" value="AAA+_ATPase"/>
</dbReference>
<dbReference type="EMBL" id="LS483487">
    <property type="protein sequence ID" value="SQJ03925.1"/>
    <property type="molecule type" value="Genomic_DNA"/>
</dbReference>
<keyword evidence="10" id="KW-0963">Cytoplasm</keyword>
<gene>
    <name evidence="10 12" type="primary">clpB</name>
    <name evidence="12" type="ORF">NCTC12112_01688</name>
</gene>
<accession>A0AAX2JAL0</accession>
<dbReference type="InterPro" id="IPR017730">
    <property type="entry name" value="Chaperonin_ClpB"/>
</dbReference>
<organism evidence="12 13">
    <name type="scientific">Fusobacterium ulcerans</name>
    <dbReference type="NCBI Taxonomy" id="861"/>
    <lineage>
        <taxon>Bacteria</taxon>
        <taxon>Fusobacteriati</taxon>
        <taxon>Fusobacteriota</taxon>
        <taxon>Fusobacteriia</taxon>
        <taxon>Fusobacteriales</taxon>
        <taxon>Fusobacteriaceae</taxon>
        <taxon>Fusobacterium</taxon>
    </lineage>
</organism>
<dbReference type="Gene3D" id="1.10.8.60">
    <property type="match status" value="1"/>
</dbReference>
<keyword evidence="3 9" id="KW-0547">Nucleotide-binding</keyword>
<dbReference type="FunFam" id="3.40.50.300:FF:000025">
    <property type="entry name" value="ATP-dependent Clp protease subunit"/>
    <property type="match status" value="1"/>
</dbReference>
<evidence type="ECO:0000313" key="12">
    <source>
        <dbReference type="EMBL" id="SQJ03925.1"/>
    </source>
</evidence>
<keyword evidence="2 8" id="KW-0677">Repeat</keyword>
<dbReference type="Pfam" id="PF00004">
    <property type="entry name" value="AAA"/>
    <property type="match status" value="1"/>
</dbReference>
<evidence type="ECO:0000256" key="3">
    <source>
        <dbReference type="ARBA" id="ARBA00022741"/>
    </source>
</evidence>
<feature type="coiled-coil region" evidence="10">
    <location>
        <begin position="443"/>
        <end position="557"/>
    </location>
</feature>
<dbReference type="Proteomes" id="UP000249008">
    <property type="component" value="Chromosome 1"/>
</dbReference>
<dbReference type="CDD" id="cd00009">
    <property type="entry name" value="AAA"/>
    <property type="match status" value="1"/>
</dbReference>
<dbReference type="InterPro" id="IPR004176">
    <property type="entry name" value="Clp_R_N"/>
</dbReference>
<dbReference type="PROSITE" id="PS00870">
    <property type="entry name" value="CLPAB_1"/>
    <property type="match status" value="1"/>
</dbReference>
<proteinExistence type="inferred from homology"/>
<dbReference type="PROSITE" id="PS51903">
    <property type="entry name" value="CLP_R"/>
    <property type="match status" value="1"/>
</dbReference>
<evidence type="ECO:0000256" key="1">
    <source>
        <dbReference type="ARBA" id="ARBA00008675"/>
    </source>
</evidence>
<dbReference type="GO" id="GO:0005524">
    <property type="term" value="F:ATP binding"/>
    <property type="evidence" value="ECO:0007669"/>
    <property type="project" value="UniProtKB-UniRule"/>
</dbReference>
<comment type="similarity">
    <text evidence="1 9">Belongs to the ClpA/ClpB family.</text>
</comment>
<comment type="subcellular location">
    <subcellularLocation>
        <location evidence="10">Cytoplasm</location>
    </subcellularLocation>
</comment>
<dbReference type="GO" id="GO:0034605">
    <property type="term" value="P:cellular response to heat"/>
    <property type="evidence" value="ECO:0007669"/>
    <property type="project" value="TreeGrafter"/>
</dbReference>
<dbReference type="GO" id="GO:0042026">
    <property type="term" value="P:protein refolding"/>
    <property type="evidence" value="ECO:0007669"/>
    <property type="project" value="UniProtKB-UniRule"/>
</dbReference>
<dbReference type="Gene3D" id="1.10.1780.10">
    <property type="entry name" value="Clp, N-terminal domain"/>
    <property type="match status" value="1"/>
</dbReference>
<evidence type="ECO:0000256" key="2">
    <source>
        <dbReference type="ARBA" id="ARBA00022737"/>
    </source>
</evidence>
<dbReference type="PROSITE" id="PS00871">
    <property type="entry name" value="CLPAB_2"/>
    <property type="match status" value="1"/>
</dbReference>
<evidence type="ECO:0000256" key="8">
    <source>
        <dbReference type="PROSITE-ProRule" id="PRU01251"/>
    </source>
</evidence>
<evidence type="ECO:0000259" key="11">
    <source>
        <dbReference type="PROSITE" id="PS51903"/>
    </source>
</evidence>
<comment type="subunit">
    <text evidence="7">Homohexamer. The oligomerization is ATP-dependent.</text>
</comment>
<keyword evidence="6 9" id="KW-0143">Chaperone</keyword>
<dbReference type="SUPFAM" id="SSF81923">
    <property type="entry name" value="Double Clp-N motif"/>
    <property type="match status" value="1"/>
</dbReference>
<comment type="subunit">
    <text evidence="10">Homohexamer; The oligomerization is ATP-dependent.</text>
</comment>
<keyword evidence="10" id="KW-0346">Stress response</keyword>
<evidence type="ECO:0000256" key="4">
    <source>
        <dbReference type="ARBA" id="ARBA00022840"/>
    </source>
</evidence>
<dbReference type="InterPro" id="IPR003959">
    <property type="entry name" value="ATPase_AAA_core"/>
</dbReference>
<dbReference type="InterPro" id="IPR018368">
    <property type="entry name" value="ClpA/B_CS1"/>
</dbReference>
<dbReference type="FunFam" id="3.40.50.300:FF:000120">
    <property type="entry name" value="ATP-dependent chaperone ClpB"/>
    <property type="match status" value="1"/>
</dbReference>
<dbReference type="Pfam" id="PF10431">
    <property type="entry name" value="ClpB_D2-small"/>
    <property type="match status" value="1"/>
</dbReference>
<dbReference type="InterPro" id="IPR019489">
    <property type="entry name" value="Clp_ATPase_C"/>
</dbReference>
<dbReference type="PRINTS" id="PR00300">
    <property type="entry name" value="CLPPROTEASEA"/>
</dbReference>
<dbReference type="SMART" id="SM01086">
    <property type="entry name" value="ClpB_D2-small"/>
    <property type="match status" value="1"/>
</dbReference>
<evidence type="ECO:0000256" key="6">
    <source>
        <dbReference type="ARBA" id="ARBA00023186"/>
    </source>
</evidence>
<dbReference type="NCBIfam" id="TIGR03346">
    <property type="entry name" value="chaperone_ClpB"/>
    <property type="match status" value="1"/>
</dbReference>
<dbReference type="InterPro" id="IPR001270">
    <property type="entry name" value="ClpA/B"/>
</dbReference>
<dbReference type="SUPFAM" id="SSF52540">
    <property type="entry name" value="P-loop containing nucleoside triphosphate hydrolases"/>
    <property type="match status" value="2"/>
</dbReference>
<reference evidence="12 13" key="1">
    <citation type="submission" date="2018-06" db="EMBL/GenBank/DDBJ databases">
        <authorList>
            <consortium name="Pathogen Informatics"/>
            <person name="Doyle S."/>
        </authorList>
    </citation>
    <scope>NUCLEOTIDE SEQUENCE [LARGE SCALE GENOMIC DNA]</scope>
    <source>
        <strain evidence="12 13">NCTC12112</strain>
    </source>
</reference>
<dbReference type="PANTHER" id="PTHR11638:SF18">
    <property type="entry name" value="HEAT SHOCK PROTEIN 104"/>
    <property type="match status" value="1"/>
</dbReference>
<sequence length="892" mass="101514">MVDKNKKVFYNQNIKDEYCYKLNFNIEIEKEVGYMNPNKFTENSLLALNEAQALTMRAKQQTIKPEFLALALLKNTEGLIPRIMEKLELNLNYIIGQIENEVNKFPRIEGSSLGDVTLDQSTHRILIEAENIMEKMGDSYVSVEHIFWALIKEMPLLKKLGIDEKKYEAAVKEVRGNQKVDSQNPEATYEVLEKYARDLVELARQGKIDPIIGRDSEIRRTIQIISRRTKNNPILIGEPGVGKTAIAEGLAQRILNGDVPESLKGKKLYSLDMGALIAGAKFRGEFEERLKGVLKEVESSNGNIILFIDEIHTIVGAGKTDGAMDAGNILKPMLARGEVRVIGATTIDEYRKYIEKDAALERRFQIVMVDEPTVEDTISILRGLKEKFEMYHGVRISDSAIVSAATLSNRYIADRQLPDKAIDLIDEAAAMIRTEIDSMPAELDELTRKSMQLEIEREALKKETDQGSKDRLEILEKELAEMNSKKSLLKSQWELEKRDITKVKQLKEEAEKVKLEMEQAERNYDLSRLSELKYGKLAGIEKEIQEQQAKLDETYGNSGLLKQEVNADEIADIVSKWTGIPVSKLAETEKEKILNLENTLKDRVKGQDEAVRAVADTMIRSRAGLKDKNRPMGSFIFLGPTGVGKTYLAKSLAYNLFDNEDNVIRIDMSEYMDKFSTTRLIGAPPGYVGYEEGGQLTEAVRTKPYSVILFDEIEKAHPDVFNILLQVLDDGRLTDGQGRMIDFKNTLIIMTSNIGSHLILEDINLKEETKERVLDQLKANFRPEFLNRVDEIIIFKALDLASIKDIVRLSLESVQEKVKDRYIELHFTEPVVEYLATNAYDPQYGARPLRRYIQKQLETSLAKMILSNRIKERDKVDVELVNGQIEFKVREK</sequence>
<dbReference type="KEGG" id="ful:C4N20_15540"/>
<dbReference type="Gene3D" id="3.40.50.300">
    <property type="entry name" value="P-loop containing nucleotide triphosphate hydrolases"/>
    <property type="match status" value="3"/>
</dbReference>
<dbReference type="InterPro" id="IPR027417">
    <property type="entry name" value="P-loop_NTPase"/>
</dbReference>
<dbReference type="InterPro" id="IPR050130">
    <property type="entry name" value="ClpA_ClpB"/>
</dbReference>
<dbReference type="PANTHER" id="PTHR11638">
    <property type="entry name" value="ATP-DEPENDENT CLP PROTEASE"/>
    <property type="match status" value="1"/>
</dbReference>
<evidence type="ECO:0000256" key="5">
    <source>
        <dbReference type="ARBA" id="ARBA00023054"/>
    </source>
</evidence>
<dbReference type="CDD" id="cd19499">
    <property type="entry name" value="RecA-like_ClpB_Hsp104-like"/>
    <property type="match status" value="1"/>
</dbReference>
<dbReference type="FunFam" id="3.40.50.300:FF:000010">
    <property type="entry name" value="Chaperone clpB 1, putative"/>
    <property type="match status" value="1"/>
</dbReference>
<dbReference type="GO" id="GO:0016887">
    <property type="term" value="F:ATP hydrolysis activity"/>
    <property type="evidence" value="ECO:0007669"/>
    <property type="project" value="InterPro"/>
</dbReference>
<evidence type="ECO:0000313" key="13">
    <source>
        <dbReference type="Proteomes" id="UP000249008"/>
    </source>
</evidence>
<dbReference type="Pfam" id="PF02861">
    <property type="entry name" value="Clp_N"/>
    <property type="match status" value="1"/>
</dbReference>
<dbReference type="InterPro" id="IPR036628">
    <property type="entry name" value="Clp_N_dom_sf"/>
</dbReference>
<dbReference type="GO" id="GO:0005737">
    <property type="term" value="C:cytoplasm"/>
    <property type="evidence" value="ECO:0007669"/>
    <property type="project" value="UniProtKB-SubCell"/>
</dbReference>
<evidence type="ECO:0000256" key="9">
    <source>
        <dbReference type="RuleBase" id="RU004432"/>
    </source>
</evidence>
<name>A0AAX2JAL0_9FUSO</name>
<dbReference type="InterPro" id="IPR028299">
    <property type="entry name" value="ClpA/B_CS2"/>
</dbReference>
<comment type="function">
    <text evidence="10">Part of a stress-induced multi-chaperone system, it is involved in the recovery of the cell from heat-induced damage, in cooperation with DnaK, DnaJ and GrpE.</text>
</comment>
<dbReference type="InterPro" id="IPR041546">
    <property type="entry name" value="ClpA/ClpB_AAA_lid"/>
</dbReference>
<keyword evidence="4 9" id="KW-0067">ATP-binding</keyword>
<evidence type="ECO:0000256" key="10">
    <source>
        <dbReference type="RuleBase" id="RU362034"/>
    </source>
</evidence>
<dbReference type="AlphaFoldDB" id="A0AAX2JAL0"/>
<dbReference type="Pfam" id="PF17871">
    <property type="entry name" value="AAA_lid_9"/>
    <property type="match status" value="1"/>
</dbReference>
<protein>
    <recommendedName>
        <fullName evidence="10">Chaperone protein ClpB</fullName>
    </recommendedName>
</protein>
<evidence type="ECO:0000256" key="7">
    <source>
        <dbReference type="ARBA" id="ARBA00026057"/>
    </source>
</evidence>
<feature type="domain" description="Clp R" evidence="11">
    <location>
        <begin position="37"/>
        <end position="177"/>
    </location>
</feature>
<keyword evidence="5 10" id="KW-0175">Coiled coil</keyword>